<sequence length="305" mass="34133">MHNQTTNHVLMVRPKNFAVGSPTHMDNAFQSVAPPEHQRDIAAAAVREFDNYVNVLRQAGVLVTVIDDQDDLLTPDSVFPNNWFSTHEDGLLVTYPMYWPQRRVERRADILELLDKEHKINRTLALEHWEGSGRFLEGTGSLVLDRVNRIAYCCYSERATKDAIYDWCAAMDYSPITFHAHDQRGTAVYHTNVMLAIGTEVAVACLDSVKDPAEKSKLTESLAFSGKRIFGISLDQMDQFGGNMLELMTDIGPAWVMSTAAHDSLDPAQREALGAPIIHVPLPVIEKYGGGSARCMISEIFLERK</sequence>
<dbReference type="Pfam" id="PF19420">
    <property type="entry name" value="DDAH_eukar"/>
    <property type="match status" value="1"/>
</dbReference>
<dbReference type="PIRSF" id="PIRSF028188">
    <property type="entry name" value="Amdntrnsf_FN0238"/>
    <property type="match status" value="1"/>
</dbReference>
<evidence type="ECO:0000313" key="2">
    <source>
        <dbReference type="Proteomes" id="UP000199021"/>
    </source>
</evidence>
<reference evidence="2" key="1">
    <citation type="submission" date="2016-10" db="EMBL/GenBank/DDBJ databases">
        <authorList>
            <person name="Varghese N."/>
            <person name="Submissions S."/>
        </authorList>
    </citation>
    <scope>NUCLEOTIDE SEQUENCE [LARGE SCALE GENOMIC DNA]</scope>
    <source>
        <strain evidence="2">DSM 24740</strain>
    </source>
</reference>
<dbReference type="Gene3D" id="3.75.10.10">
    <property type="entry name" value="L-arginine/glycine Amidinotransferase, Chain A"/>
    <property type="match status" value="1"/>
</dbReference>
<keyword evidence="2" id="KW-1185">Reference proteome</keyword>
<evidence type="ECO:0008006" key="3">
    <source>
        <dbReference type="Google" id="ProtNLM"/>
    </source>
</evidence>
<dbReference type="EMBL" id="FOFB01000022">
    <property type="protein sequence ID" value="SER04814.1"/>
    <property type="molecule type" value="Genomic_DNA"/>
</dbReference>
<dbReference type="PANTHER" id="PTHR43224:SF1">
    <property type="entry name" value="AMIDINOTRANSFERASE"/>
    <property type="match status" value="1"/>
</dbReference>
<dbReference type="PANTHER" id="PTHR43224">
    <property type="entry name" value="AMIDINOTRANSFERASE"/>
    <property type="match status" value="1"/>
</dbReference>
<dbReference type="Proteomes" id="UP000199021">
    <property type="component" value="Unassembled WGS sequence"/>
</dbReference>
<proteinExistence type="predicted"/>
<dbReference type="InParanoid" id="A0A1H9L041"/>
<dbReference type="InterPro" id="IPR014541">
    <property type="entry name" value="Amdntrnsf_FN0238"/>
</dbReference>
<dbReference type="RefSeq" id="WP_090171254.1">
    <property type="nucleotide sequence ID" value="NZ_FOFB01000022.1"/>
</dbReference>
<dbReference type="NCBIfam" id="NF046062">
    <property type="entry name" value="citrull_CtlX"/>
    <property type="match status" value="1"/>
</dbReference>
<accession>A0A1H9L041</accession>
<organism evidence="1 2">
    <name type="scientific">Neolewinella agarilytica</name>
    <dbReference type="NCBI Taxonomy" id="478744"/>
    <lineage>
        <taxon>Bacteria</taxon>
        <taxon>Pseudomonadati</taxon>
        <taxon>Bacteroidota</taxon>
        <taxon>Saprospiria</taxon>
        <taxon>Saprospirales</taxon>
        <taxon>Lewinellaceae</taxon>
        <taxon>Neolewinella</taxon>
    </lineage>
</organism>
<name>A0A1H9L041_9BACT</name>
<dbReference type="SUPFAM" id="SSF55909">
    <property type="entry name" value="Pentein"/>
    <property type="match status" value="1"/>
</dbReference>
<gene>
    <name evidence="1" type="ORF">SAMN05444359_12268</name>
</gene>
<protein>
    <recommendedName>
        <fullName evidence="3">Amidinotransferase</fullName>
    </recommendedName>
</protein>
<dbReference type="AlphaFoldDB" id="A0A1H9L041"/>
<evidence type="ECO:0000313" key="1">
    <source>
        <dbReference type="EMBL" id="SER04814.1"/>
    </source>
</evidence>
<dbReference type="OrthoDB" id="9788268at2"/>